<name>A0A8J2R968_9NEOP</name>
<evidence type="ECO:0000313" key="1">
    <source>
        <dbReference type="EMBL" id="CAG9585870.1"/>
    </source>
</evidence>
<dbReference type="EMBL" id="CAKASE010000083">
    <property type="protein sequence ID" value="CAG9585870.1"/>
    <property type="molecule type" value="Genomic_DNA"/>
</dbReference>
<keyword evidence="2" id="KW-1185">Reference proteome</keyword>
<organism evidence="1 2">
    <name type="scientific">Danaus chrysippus</name>
    <name type="common">African queen</name>
    <dbReference type="NCBI Taxonomy" id="151541"/>
    <lineage>
        <taxon>Eukaryota</taxon>
        <taxon>Metazoa</taxon>
        <taxon>Ecdysozoa</taxon>
        <taxon>Arthropoda</taxon>
        <taxon>Hexapoda</taxon>
        <taxon>Insecta</taxon>
        <taxon>Pterygota</taxon>
        <taxon>Neoptera</taxon>
        <taxon>Endopterygota</taxon>
        <taxon>Lepidoptera</taxon>
        <taxon>Glossata</taxon>
        <taxon>Ditrysia</taxon>
        <taxon>Papilionoidea</taxon>
        <taxon>Nymphalidae</taxon>
        <taxon>Danainae</taxon>
        <taxon>Danaini</taxon>
        <taxon>Danaina</taxon>
        <taxon>Danaus</taxon>
        <taxon>Anosia</taxon>
    </lineage>
</organism>
<gene>
    <name evidence="1" type="ORF">DCHRY22_LOCUS16197</name>
</gene>
<proteinExistence type="predicted"/>
<protein>
    <submittedName>
        <fullName evidence="1">(African queen) hypothetical protein</fullName>
    </submittedName>
</protein>
<sequence>MAAWRLSFINDWESVTASIRVTMMGDIGYVRAVSSVWPGAEQMKQIKMMYAATLLTDCGYAVSREP</sequence>
<dbReference type="AlphaFoldDB" id="A0A8J2R968"/>
<accession>A0A8J2R968</accession>
<evidence type="ECO:0000313" key="2">
    <source>
        <dbReference type="Proteomes" id="UP000789524"/>
    </source>
</evidence>
<comment type="caution">
    <text evidence="1">The sequence shown here is derived from an EMBL/GenBank/DDBJ whole genome shotgun (WGS) entry which is preliminary data.</text>
</comment>
<dbReference type="Proteomes" id="UP000789524">
    <property type="component" value="Unassembled WGS sequence"/>
</dbReference>
<reference evidence="1" key="1">
    <citation type="submission" date="2021-09" db="EMBL/GenBank/DDBJ databases">
        <authorList>
            <person name="Martin H S."/>
        </authorList>
    </citation>
    <scope>NUCLEOTIDE SEQUENCE</scope>
</reference>